<dbReference type="GO" id="GO:0030425">
    <property type="term" value="C:dendrite"/>
    <property type="evidence" value="ECO:0007669"/>
    <property type="project" value="UniProtKB-SubCell"/>
</dbReference>
<dbReference type="Gene3D" id="1.10.287.370">
    <property type="match status" value="1"/>
</dbReference>
<evidence type="ECO:0000256" key="13">
    <source>
        <dbReference type="ARBA" id="ARBA00023273"/>
    </source>
</evidence>
<dbReference type="Ensembl" id="ENSFTIT00000011742.1">
    <property type="protein sequence ID" value="ENSFTIP00000011251.1"/>
    <property type="gene ID" value="ENSFTIG00000007535.1"/>
</dbReference>
<dbReference type="GO" id="GO:0004864">
    <property type="term" value="F:protein phosphatase inhibitor activity"/>
    <property type="evidence" value="ECO:0007669"/>
    <property type="project" value="UniProtKB-KW"/>
</dbReference>
<evidence type="ECO:0000256" key="3">
    <source>
        <dbReference type="ARBA" id="ARBA00004279"/>
    </source>
</evidence>
<dbReference type="OMA" id="HWKKVDD"/>
<evidence type="ECO:0000256" key="6">
    <source>
        <dbReference type="ARBA" id="ARBA00022491"/>
    </source>
</evidence>
<evidence type="ECO:0000256" key="1">
    <source>
        <dbReference type="ARBA" id="ARBA00004123"/>
    </source>
</evidence>
<feature type="region of interest" description="Disordered" evidence="19">
    <location>
        <begin position="236"/>
        <end position="266"/>
    </location>
</feature>
<evidence type="ECO:0000256" key="16">
    <source>
        <dbReference type="ARBA" id="ARBA00064379"/>
    </source>
</evidence>
<dbReference type="InterPro" id="IPR004127">
    <property type="entry name" value="Prefoldin_subunit_alpha"/>
</dbReference>
<dbReference type="Pfam" id="PF02996">
    <property type="entry name" value="Prefoldin"/>
    <property type="match status" value="1"/>
</dbReference>
<dbReference type="InterPro" id="IPR009053">
    <property type="entry name" value="Prefoldin"/>
</dbReference>
<dbReference type="GO" id="GO:0005739">
    <property type="term" value="C:mitochondrion"/>
    <property type="evidence" value="ECO:0007669"/>
    <property type="project" value="UniProtKB-SubCell"/>
</dbReference>
<accession>A0A8C4UEA8</accession>
<evidence type="ECO:0000256" key="5">
    <source>
        <dbReference type="ARBA" id="ARBA00022490"/>
    </source>
</evidence>
<evidence type="ECO:0000256" key="9">
    <source>
        <dbReference type="ARBA" id="ARBA00023128"/>
    </source>
</evidence>
<dbReference type="AlphaFoldDB" id="A0A8C4UEA8"/>
<comment type="similarity">
    <text evidence="14">Belongs to the RNA polymerase II subunit 5-mediating protein family.</text>
</comment>
<reference evidence="20" key="2">
    <citation type="submission" date="2025-09" db="UniProtKB">
        <authorList>
            <consortium name="Ensembl"/>
        </authorList>
    </citation>
    <scope>IDENTIFICATION</scope>
</reference>
<protein>
    <recommendedName>
        <fullName evidence="18">Protein phosphatase 1 regulatory subunit 19</fullName>
    </recommendedName>
    <alternativeName>
        <fullName evidence="17">RNA polymerase II subunit 5-mediating protein</fullName>
    </alternativeName>
</protein>
<feature type="compositionally biased region" description="Polar residues" evidence="19">
    <location>
        <begin position="401"/>
        <end position="411"/>
    </location>
</feature>
<evidence type="ECO:0000256" key="12">
    <source>
        <dbReference type="ARBA" id="ARBA00023272"/>
    </source>
</evidence>
<dbReference type="GO" id="GO:0003714">
    <property type="term" value="F:transcription corepressor activity"/>
    <property type="evidence" value="ECO:0007669"/>
    <property type="project" value="TreeGrafter"/>
</dbReference>
<dbReference type="PANTHER" id="PTHR15111">
    <property type="entry name" value="RNA POLYMERASE II SUBUNIT 5-MEDIATING PROTEIN NNX3"/>
    <property type="match status" value="1"/>
</dbReference>
<keyword evidence="9" id="KW-0496">Mitochondrion</keyword>
<keyword evidence="8" id="KW-0805">Transcription regulation</keyword>
<keyword evidence="7" id="KW-0597">Phosphoprotein</keyword>
<evidence type="ECO:0000256" key="2">
    <source>
        <dbReference type="ARBA" id="ARBA00004173"/>
    </source>
</evidence>
<dbReference type="SUPFAM" id="SSF46579">
    <property type="entry name" value="Prefoldin"/>
    <property type="match status" value="1"/>
</dbReference>
<evidence type="ECO:0000256" key="17">
    <source>
        <dbReference type="ARBA" id="ARBA00078910"/>
    </source>
</evidence>
<feature type="region of interest" description="Disordered" evidence="19">
    <location>
        <begin position="336"/>
        <end position="368"/>
    </location>
</feature>
<evidence type="ECO:0000256" key="11">
    <source>
        <dbReference type="ARBA" id="ARBA00023242"/>
    </source>
</evidence>
<dbReference type="GO" id="GO:0000122">
    <property type="term" value="P:negative regulation of transcription by RNA polymerase II"/>
    <property type="evidence" value="ECO:0007669"/>
    <property type="project" value="TreeGrafter"/>
</dbReference>
<keyword evidence="12" id="KW-0650">Protein phosphatase inhibitor</keyword>
<evidence type="ECO:0000313" key="21">
    <source>
        <dbReference type="Proteomes" id="UP000694562"/>
    </source>
</evidence>
<comment type="function">
    <text evidence="15">Plays a central role in maintaining S6K1 signaling and BAD phosphorylation under normal growth conditions thereby protecting cells from potential deleterious effects of sustained S6K1 signaling. The URI1-PPP1CC complex acts as a central component of a negative feedback mechanism that counteracts excessive S6K1 survival signaling to BAD in response to growth factors. Mediates inhibition of PPP1CC phosphatase activity in mitochondria. Coordinates the regulation of nutrient-sensitive gene expression availability in a mTOR-dependent manner. Seems to be a scaffolding protein able to assemble a prefoldin-like complex that contains PFDs and proteins with roles in transcription and ubiquitination.</text>
</comment>
<keyword evidence="11" id="KW-0539">Nucleus</keyword>
<evidence type="ECO:0000256" key="14">
    <source>
        <dbReference type="ARBA" id="ARBA00038295"/>
    </source>
</evidence>
<keyword evidence="21" id="KW-1185">Reference proteome</keyword>
<reference evidence="20" key="1">
    <citation type="submission" date="2025-08" db="UniProtKB">
        <authorList>
            <consortium name="Ensembl"/>
        </authorList>
    </citation>
    <scope>IDENTIFICATION</scope>
</reference>
<evidence type="ECO:0000256" key="18">
    <source>
        <dbReference type="ARBA" id="ARBA00082683"/>
    </source>
</evidence>
<comment type="subunit">
    <text evidence="16">Homodimer. Component of the PAQosome complex which is responsible for the biogenesis of several protein complexes and which consists of R2TP complex members RUVBL1, RUVBL2, RPAP3 and PIH1D1, URI complex members PFDN2, PFDN6, PDRG1, UXT and URI1 as well as ASDURF, POLR2E and DNAAF10/WDR92. Interacts with POLR2E/RPB5, RUVBL2 and RUVBL1. Interacts with PFDN2, PFDN4 and STAP1; the interactions are phosphorylation-dependent and occur in a growth-dependent manner in the mitochondrion. Interacts with UXT. Interacts with PPP1CC; the interaction is phosphorylation-dependent and occurs in a growth factor-dependent manner. Interacts (via the middle C-terminal region) with GTF2F1 and GTF2F2. Interacts with DMAP1. Interacts with TSC1 and TSC2. Interacts with PRPF8 and EFTUD2 in a ZNHIT2-dependent manner.</text>
</comment>
<evidence type="ECO:0000313" key="20">
    <source>
        <dbReference type="Ensembl" id="ENSFTIP00000011251.1"/>
    </source>
</evidence>
<sequence>MEGPGGASPLTPALVGRLRQEHEKVVTSCQEKIQHWKKVESDYEALQERLRTLPDKLSYDIMVPFGPLAFMPGKLVHTNEVTVLLGDNWFSKCSAKQAVALVEHRKKPLLSIHQNMGNDTSSEQTGFFNVRKALDDLQKVMKNFESRVEFTEDLQKMSDAAGDFVDIREEIEDDSIETKGKYRTAHKPHSKPKVSNVFEVDFPANGSDTKSMGRFQSEEELWARLEELERQEEILGELDRMPDTVETNGEDTTSSEEEKEDKRADLNGTHRAEDCTTQGNFHKEVTSSGLFGGQVNGSSYYHSDDEDDIDIGDNSVPTIFFSHTVEPKRVRINTGKNTTLKFSEKKEEAKRKRKNSSGNGHATPELPNIKTPADIYRVFVDVVNGEYVPRKSILKSRSRENSVCSDTSENSAAEFDDRRGVQRSISCDEATQSDNSEGILEEEEEEGQQQLPKKLPPSSGTTEAFSGTVIEKEPLSPSLIPHPVIAHPVLPTILERKSEEVLSEASEETTKRISKFKAARMQQTN</sequence>
<name>A0A8C4UEA8_FALTI</name>
<keyword evidence="10" id="KW-0804">Transcription</keyword>
<proteinExistence type="inferred from homology"/>
<dbReference type="FunFam" id="1.10.287.370:FF:000008">
    <property type="entry name" value="unconventional prefoldin RPB5 interactor 1"/>
    <property type="match status" value="1"/>
</dbReference>
<feature type="region of interest" description="Disordered" evidence="19">
    <location>
        <begin position="395"/>
        <end position="483"/>
    </location>
</feature>
<feature type="compositionally biased region" description="Polar residues" evidence="19">
    <location>
        <begin position="423"/>
        <end position="436"/>
    </location>
</feature>
<evidence type="ECO:0000256" key="19">
    <source>
        <dbReference type="SAM" id="MobiDB-lite"/>
    </source>
</evidence>
<evidence type="ECO:0000256" key="8">
    <source>
        <dbReference type="ARBA" id="ARBA00023015"/>
    </source>
</evidence>
<dbReference type="CDD" id="cd23159">
    <property type="entry name" value="Prefoldin_URI1"/>
    <property type="match status" value="1"/>
</dbReference>
<dbReference type="Proteomes" id="UP000694562">
    <property type="component" value="Unplaced"/>
</dbReference>
<comment type="subcellular location">
    <subcellularLocation>
        <location evidence="3">Cell projection</location>
        <location evidence="3">Dendrite</location>
    </subcellularLocation>
    <subcellularLocation>
        <location evidence="4">Cytoplasm</location>
    </subcellularLocation>
    <subcellularLocation>
        <location evidence="2">Mitochondrion</location>
    </subcellularLocation>
    <subcellularLocation>
        <location evidence="1">Nucleus</location>
    </subcellularLocation>
</comment>
<dbReference type="PANTHER" id="PTHR15111:SF0">
    <property type="entry name" value="UNCONVENTIONAL PREFOLDIN RPB5 INTERACTOR 1"/>
    <property type="match status" value="1"/>
</dbReference>
<organism evidence="20 21">
    <name type="scientific">Falco tinnunculus</name>
    <name type="common">Common kestrel</name>
    <dbReference type="NCBI Taxonomy" id="100819"/>
    <lineage>
        <taxon>Eukaryota</taxon>
        <taxon>Metazoa</taxon>
        <taxon>Chordata</taxon>
        <taxon>Craniata</taxon>
        <taxon>Vertebrata</taxon>
        <taxon>Euteleostomi</taxon>
        <taxon>Archelosauria</taxon>
        <taxon>Archosauria</taxon>
        <taxon>Dinosauria</taxon>
        <taxon>Saurischia</taxon>
        <taxon>Theropoda</taxon>
        <taxon>Coelurosauria</taxon>
        <taxon>Aves</taxon>
        <taxon>Neognathae</taxon>
        <taxon>Neoaves</taxon>
        <taxon>Telluraves</taxon>
        <taxon>Australaves</taxon>
        <taxon>Falconiformes</taxon>
        <taxon>Falconidae</taxon>
        <taxon>Falco</taxon>
    </lineage>
</organism>
<evidence type="ECO:0000256" key="10">
    <source>
        <dbReference type="ARBA" id="ARBA00023163"/>
    </source>
</evidence>
<dbReference type="GO" id="GO:0003682">
    <property type="term" value="F:chromatin binding"/>
    <property type="evidence" value="ECO:0007669"/>
    <property type="project" value="TreeGrafter"/>
</dbReference>
<dbReference type="InterPro" id="IPR052255">
    <property type="entry name" value="RNA_pol_II_subunit5-mediator"/>
</dbReference>
<evidence type="ECO:0000256" key="15">
    <source>
        <dbReference type="ARBA" id="ARBA00053952"/>
    </source>
</evidence>
<keyword evidence="5" id="KW-0963">Cytoplasm</keyword>
<feature type="region of interest" description="Disordered" evidence="19">
    <location>
        <begin position="500"/>
        <end position="525"/>
    </location>
</feature>
<keyword evidence="6" id="KW-0678">Repressor</keyword>
<keyword evidence="13" id="KW-0966">Cell projection</keyword>
<evidence type="ECO:0000256" key="4">
    <source>
        <dbReference type="ARBA" id="ARBA00004496"/>
    </source>
</evidence>
<dbReference type="OrthoDB" id="21413at2759"/>
<dbReference type="GO" id="GO:0005634">
    <property type="term" value="C:nucleus"/>
    <property type="evidence" value="ECO:0007669"/>
    <property type="project" value="UniProtKB-SubCell"/>
</dbReference>
<evidence type="ECO:0000256" key="7">
    <source>
        <dbReference type="ARBA" id="ARBA00022553"/>
    </source>
</evidence>